<sequence>MALCAAGCDNVGQDGSDQSAVTPGVTSDKIRVGSSLALTGHASFLGQQTLSGATAYLDYINEQGGVHGRKIELVVYDDRYEPPLCLANTQKLIVKENIFSLFCYVGTPTTVKIIPLVKKARIPLLGMFTGAKALREPFNPYLINVRASYHEEVDAAVSRLVEDLGCKRIAVFYQYDAYGLDGLRGAEISLLKYGLDPVAKGSYIRGTLDIEQALARIMAAKPEAVVMVGTYMPCAKFIRMAKNIQPDLIFYNVSFVGAEELVRILGDKGERIIVSQVVPPPELPQTQDLFPLAREFLEQYAQDHPDQPISSVSLEGYLNARVLVEALRRAGPDPTREGFIRAVQSIHEMPIGKDAVIRFGPHDHQGLDQVYFTEIREGKLRLLTDWKDLARRLGRAPAQTAQAAHPAKPGLAGKGMVP</sequence>
<dbReference type="InterPro" id="IPR028081">
    <property type="entry name" value="Leu-bd"/>
</dbReference>
<dbReference type="EMBL" id="QMIF01000002">
    <property type="protein sequence ID" value="TVM36133.1"/>
    <property type="molecule type" value="Genomic_DNA"/>
</dbReference>
<reference evidence="6 7" key="1">
    <citation type="submission" date="2018-06" db="EMBL/GenBank/DDBJ databases">
        <title>Complete genome of Desulfovibrio marinus P48SEP.</title>
        <authorList>
            <person name="Crispim J.S."/>
            <person name="Vidigal P.M.P."/>
            <person name="Silva L.C.F."/>
            <person name="Araujo L.C."/>
            <person name="Laguardia C.N."/>
            <person name="Dias R.S."/>
            <person name="Sousa M.P."/>
            <person name="Paula S.O."/>
            <person name="Silva C."/>
        </authorList>
    </citation>
    <scope>NUCLEOTIDE SEQUENCE [LARGE SCALE GENOMIC DNA]</scope>
    <source>
        <strain evidence="6 7">P48SEP</strain>
    </source>
</reference>
<dbReference type="SUPFAM" id="SSF53822">
    <property type="entry name" value="Periplasmic binding protein-like I"/>
    <property type="match status" value="1"/>
</dbReference>
<dbReference type="PANTHER" id="PTHR47235">
    <property type="entry name" value="BLR6548 PROTEIN"/>
    <property type="match status" value="1"/>
</dbReference>
<protein>
    <recommendedName>
        <fullName evidence="4">Leucine-binding protein domain-containing protein</fullName>
    </recommendedName>
</protein>
<dbReference type="Pfam" id="PF13458">
    <property type="entry name" value="Peripla_BP_6"/>
    <property type="match status" value="1"/>
</dbReference>
<reference evidence="5 8" key="2">
    <citation type="submission" date="2019-04" db="EMBL/GenBank/DDBJ databases">
        <title>Isolation and culture of sulfate reducing bacteria from the cold seep of the South China Sea.</title>
        <authorList>
            <person name="Sun C."/>
            <person name="Liu R."/>
        </authorList>
    </citation>
    <scope>NUCLEOTIDE SEQUENCE [LARGE SCALE GENOMIC DNA]</scope>
    <source>
        <strain evidence="5 8">CS1</strain>
    </source>
</reference>
<dbReference type="Proteomes" id="UP000503251">
    <property type="component" value="Chromosome"/>
</dbReference>
<dbReference type="AlphaFoldDB" id="A0A6P1ZKL9"/>
<feature type="region of interest" description="Disordered" evidence="3">
    <location>
        <begin position="396"/>
        <end position="418"/>
    </location>
</feature>
<evidence type="ECO:0000313" key="8">
    <source>
        <dbReference type="Proteomes" id="UP000503251"/>
    </source>
</evidence>
<evidence type="ECO:0000256" key="2">
    <source>
        <dbReference type="ARBA" id="ARBA00022729"/>
    </source>
</evidence>
<dbReference type="PANTHER" id="PTHR47235:SF1">
    <property type="entry name" value="BLR6548 PROTEIN"/>
    <property type="match status" value="1"/>
</dbReference>
<dbReference type="EMBL" id="CP039543">
    <property type="protein sequence ID" value="QJT11339.1"/>
    <property type="molecule type" value="Genomic_DNA"/>
</dbReference>
<gene>
    <name evidence="6" type="ORF">DQK91_04865</name>
    <name evidence="5" type="ORF">E8L03_13570</name>
</gene>
<evidence type="ECO:0000313" key="5">
    <source>
        <dbReference type="EMBL" id="QJT11339.1"/>
    </source>
</evidence>
<dbReference type="CDD" id="cd19978">
    <property type="entry name" value="PBP1_ABC_ligand_binding-like"/>
    <property type="match status" value="1"/>
</dbReference>
<evidence type="ECO:0000313" key="7">
    <source>
        <dbReference type="Proteomes" id="UP000434052"/>
    </source>
</evidence>
<evidence type="ECO:0000313" key="6">
    <source>
        <dbReference type="EMBL" id="TVM36133.1"/>
    </source>
</evidence>
<feature type="compositionally biased region" description="Low complexity" evidence="3">
    <location>
        <begin position="396"/>
        <end position="407"/>
    </location>
</feature>
<accession>A0A6P1ZKL9</accession>
<dbReference type="Proteomes" id="UP000434052">
    <property type="component" value="Unassembled WGS sequence"/>
</dbReference>
<comment type="similarity">
    <text evidence="1">Belongs to the leucine-binding protein family.</text>
</comment>
<name>A0A6P1ZKL9_9BACT</name>
<evidence type="ECO:0000256" key="3">
    <source>
        <dbReference type="SAM" id="MobiDB-lite"/>
    </source>
</evidence>
<feature type="domain" description="Leucine-binding protein" evidence="4">
    <location>
        <begin position="29"/>
        <end position="378"/>
    </location>
</feature>
<keyword evidence="8" id="KW-1185">Reference proteome</keyword>
<evidence type="ECO:0000256" key="1">
    <source>
        <dbReference type="ARBA" id="ARBA00010062"/>
    </source>
</evidence>
<keyword evidence="2" id="KW-0732">Signal</keyword>
<dbReference type="InterPro" id="IPR028082">
    <property type="entry name" value="Peripla_BP_I"/>
</dbReference>
<organism evidence="6 7">
    <name type="scientific">Oceanidesulfovibrio marinus</name>
    <dbReference type="NCBI Taxonomy" id="370038"/>
    <lineage>
        <taxon>Bacteria</taxon>
        <taxon>Pseudomonadati</taxon>
        <taxon>Thermodesulfobacteriota</taxon>
        <taxon>Desulfovibrionia</taxon>
        <taxon>Desulfovibrionales</taxon>
        <taxon>Desulfovibrionaceae</taxon>
        <taxon>Oceanidesulfovibrio</taxon>
    </lineage>
</organism>
<dbReference type="OrthoDB" id="9777352at2"/>
<dbReference type="Gene3D" id="3.40.50.2300">
    <property type="match status" value="2"/>
</dbReference>
<proteinExistence type="inferred from homology"/>
<evidence type="ECO:0000259" key="4">
    <source>
        <dbReference type="Pfam" id="PF13458"/>
    </source>
</evidence>